<feature type="compositionally biased region" description="Low complexity" evidence="1">
    <location>
        <begin position="353"/>
        <end position="371"/>
    </location>
</feature>
<dbReference type="CDD" id="cd01763">
    <property type="entry name" value="Ubl_SUMO_like"/>
    <property type="match status" value="1"/>
</dbReference>
<dbReference type="InterPro" id="IPR029071">
    <property type="entry name" value="Ubiquitin-like_domsf"/>
</dbReference>
<dbReference type="SUPFAM" id="SSF54236">
    <property type="entry name" value="Ubiquitin-like"/>
    <property type="match status" value="1"/>
</dbReference>
<dbReference type="Gene3D" id="3.10.20.90">
    <property type="entry name" value="Phosphatidylinositol 3-kinase Catalytic Subunit, Chain A, domain 1"/>
    <property type="match status" value="1"/>
</dbReference>
<evidence type="ECO:0000256" key="1">
    <source>
        <dbReference type="SAM" id="MobiDB-lite"/>
    </source>
</evidence>
<sequence>MSDSDDSKPVQRKPQPRPRSKRSKGFPSSSSSTTTLTSPNSGLSSPRTDGTSRQADNYSERVEDDFFNRSSVSFQQIHRMQETRLQEQMTIQDEDLETLDLKAPTNEVLPILDFELDEIVPSNTVATAIDLDDDDDYDKTNELDPELASIAAKLNAVASQQSMEGASPLSPASSLSQPLANSTLSQSQSSQYSQSSASIPTTSTATVVTNSSRNNMAGAATGSPQQPSSPSNYHTILLVIRMNRHPLLVIPPGYEEVMKQHERPVQVTVRSNSMFREMMTFYCKQKEINYASTIFTYSGARLMPSSTPAALDFPAKAIIEAYDQDAYKYIKDQEVLERNRRLAEMERQAAETAAAAALQESQAQQQGSGTDAGDGDQQDDGEGNGSAEYIFIKLRGKDTSDEKIRVKK</sequence>
<protein>
    <recommendedName>
        <fullName evidence="2">Rad60/SUMO-like domain-containing protein</fullName>
    </recommendedName>
</protein>
<evidence type="ECO:0000313" key="4">
    <source>
        <dbReference type="Proteomes" id="UP001194580"/>
    </source>
</evidence>
<gene>
    <name evidence="3" type="ORF">BGZ95_000965</name>
</gene>
<evidence type="ECO:0000259" key="2">
    <source>
        <dbReference type="Pfam" id="PF11976"/>
    </source>
</evidence>
<reference evidence="3" key="1">
    <citation type="journal article" date="2020" name="Fungal Divers.">
        <title>Resolving the Mortierellaceae phylogeny through synthesis of multi-gene phylogenetics and phylogenomics.</title>
        <authorList>
            <person name="Vandepol N."/>
            <person name="Liber J."/>
            <person name="Desiro A."/>
            <person name="Na H."/>
            <person name="Kennedy M."/>
            <person name="Barry K."/>
            <person name="Grigoriev I.V."/>
            <person name="Miller A.N."/>
            <person name="O'Donnell K."/>
            <person name="Stajich J.E."/>
            <person name="Bonito G."/>
        </authorList>
    </citation>
    <scope>NUCLEOTIDE SEQUENCE</scope>
    <source>
        <strain evidence="3">NRRL 28262</strain>
    </source>
</reference>
<dbReference type="AlphaFoldDB" id="A0AAD4H328"/>
<evidence type="ECO:0000313" key="3">
    <source>
        <dbReference type="EMBL" id="KAG0271234.1"/>
    </source>
</evidence>
<organism evidence="3 4">
    <name type="scientific">Linnemannia exigua</name>
    <dbReference type="NCBI Taxonomy" id="604196"/>
    <lineage>
        <taxon>Eukaryota</taxon>
        <taxon>Fungi</taxon>
        <taxon>Fungi incertae sedis</taxon>
        <taxon>Mucoromycota</taxon>
        <taxon>Mortierellomycotina</taxon>
        <taxon>Mortierellomycetes</taxon>
        <taxon>Mortierellales</taxon>
        <taxon>Mortierellaceae</taxon>
        <taxon>Linnemannia</taxon>
    </lineage>
</organism>
<feature type="region of interest" description="Disordered" evidence="1">
    <location>
        <begin position="1"/>
        <end position="54"/>
    </location>
</feature>
<proteinExistence type="predicted"/>
<dbReference type="Pfam" id="PF11976">
    <property type="entry name" value="Rad60-SLD"/>
    <property type="match status" value="1"/>
</dbReference>
<dbReference type="EMBL" id="JAAAIL010001194">
    <property type="protein sequence ID" value="KAG0271234.1"/>
    <property type="molecule type" value="Genomic_DNA"/>
</dbReference>
<feature type="region of interest" description="Disordered" evidence="1">
    <location>
        <begin position="353"/>
        <end position="392"/>
    </location>
</feature>
<feature type="compositionally biased region" description="Low complexity" evidence="1">
    <location>
        <begin position="166"/>
        <end position="205"/>
    </location>
</feature>
<feature type="non-terminal residue" evidence="3">
    <location>
        <position position="1"/>
    </location>
</feature>
<keyword evidence="4" id="KW-1185">Reference proteome</keyword>
<accession>A0AAD4H328</accession>
<feature type="compositionally biased region" description="Low complexity" evidence="1">
    <location>
        <begin position="25"/>
        <end position="46"/>
    </location>
</feature>
<feature type="compositionally biased region" description="Basic residues" evidence="1">
    <location>
        <begin position="10"/>
        <end position="24"/>
    </location>
</feature>
<comment type="caution">
    <text evidence="3">The sequence shown here is derived from an EMBL/GenBank/DDBJ whole genome shotgun (WGS) entry which is preliminary data.</text>
</comment>
<feature type="domain" description="Rad60/SUMO-like" evidence="2">
    <location>
        <begin position="261"/>
        <end position="321"/>
    </location>
</feature>
<feature type="region of interest" description="Disordered" evidence="1">
    <location>
        <begin position="162"/>
        <end position="205"/>
    </location>
</feature>
<feature type="compositionally biased region" description="Acidic residues" evidence="1">
    <location>
        <begin position="373"/>
        <end position="382"/>
    </location>
</feature>
<name>A0AAD4H328_9FUNG</name>
<dbReference type="Proteomes" id="UP001194580">
    <property type="component" value="Unassembled WGS sequence"/>
</dbReference>
<dbReference type="InterPro" id="IPR022617">
    <property type="entry name" value="Rad60/SUMO-like_dom"/>
</dbReference>